<dbReference type="Pfam" id="PF00571">
    <property type="entry name" value="CBS"/>
    <property type="match status" value="2"/>
</dbReference>
<feature type="domain" description="CBS" evidence="8">
    <location>
        <begin position="268"/>
        <end position="320"/>
    </location>
</feature>
<dbReference type="FunFam" id="3.40.50.10490:FF:000011">
    <property type="entry name" value="Arabinose 5-phosphate isomerase"/>
    <property type="match status" value="1"/>
</dbReference>
<feature type="site" description="Catalytically relevant" evidence="6">
    <location>
        <position position="184"/>
    </location>
</feature>
<accession>A0A1J5E2K3</accession>
<dbReference type="GO" id="GO:1901135">
    <property type="term" value="P:carbohydrate derivative metabolic process"/>
    <property type="evidence" value="ECO:0007669"/>
    <property type="project" value="InterPro"/>
</dbReference>
<comment type="similarity">
    <text evidence="1 4">Belongs to the SIS family. GutQ/KpsF subfamily.</text>
</comment>
<dbReference type="InterPro" id="IPR046342">
    <property type="entry name" value="CBS_dom_sf"/>
</dbReference>
<dbReference type="SMART" id="SM00116">
    <property type="entry name" value="CBS"/>
    <property type="match status" value="2"/>
</dbReference>
<comment type="caution">
    <text evidence="10">The sequence shown here is derived from an EMBL/GenBank/DDBJ whole genome shotgun (WGS) entry which is preliminary data.</text>
</comment>
<dbReference type="InterPro" id="IPR000644">
    <property type="entry name" value="CBS_dom"/>
</dbReference>
<evidence type="ECO:0000256" key="3">
    <source>
        <dbReference type="ARBA" id="ARBA00023122"/>
    </source>
</evidence>
<dbReference type="PANTHER" id="PTHR42745:SF1">
    <property type="entry name" value="ARABINOSE 5-PHOSPHATE ISOMERASE KDSD"/>
    <property type="match status" value="1"/>
</dbReference>
<dbReference type="STRING" id="1817895.AUJ95_01600"/>
<dbReference type="AlphaFoldDB" id="A0A1J5E2K3"/>
<dbReference type="PIRSF" id="PIRSF004692">
    <property type="entry name" value="KdsD_KpsF"/>
    <property type="match status" value="1"/>
</dbReference>
<evidence type="ECO:0000256" key="1">
    <source>
        <dbReference type="ARBA" id="ARBA00008165"/>
    </source>
</evidence>
<dbReference type="InterPro" id="IPR046348">
    <property type="entry name" value="SIS_dom_sf"/>
</dbReference>
<proteinExistence type="inferred from homology"/>
<evidence type="ECO:0000256" key="7">
    <source>
        <dbReference type="PROSITE-ProRule" id="PRU00703"/>
    </source>
</evidence>
<organism evidence="10 11">
    <name type="scientific">Candidatus Desantisbacteria bacterium CG2_30_40_21</name>
    <dbReference type="NCBI Taxonomy" id="1817895"/>
    <lineage>
        <taxon>Bacteria</taxon>
        <taxon>Candidatus Desantisiibacteriota</taxon>
    </lineage>
</organism>
<dbReference type="PANTHER" id="PTHR42745">
    <property type="match status" value="1"/>
</dbReference>
<feature type="domain" description="CBS" evidence="8">
    <location>
        <begin position="201"/>
        <end position="262"/>
    </location>
</feature>
<evidence type="ECO:0000256" key="4">
    <source>
        <dbReference type="PIRNR" id="PIRNR004692"/>
    </source>
</evidence>
<dbReference type="InterPro" id="IPR050986">
    <property type="entry name" value="GutQ/KpsF_isomerases"/>
</dbReference>
<evidence type="ECO:0000313" key="10">
    <source>
        <dbReference type="EMBL" id="OIP42609.1"/>
    </source>
</evidence>
<feature type="site" description="Catalytically relevant" evidence="6">
    <location>
        <position position="50"/>
    </location>
</feature>
<dbReference type="CDD" id="cd05014">
    <property type="entry name" value="SIS_Kpsf"/>
    <property type="match status" value="1"/>
</dbReference>
<keyword evidence="10" id="KW-0413">Isomerase</keyword>
<dbReference type="SUPFAM" id="SSF53697">
    <property type="entry name" value="SIS domain"/>
    <property type="match status" value="1"/>
</dbReference>
<dbReference type="GO" id="GO:0019146">
    <property type="term" value="F:arabinose-5-phosphate isomerase activity"/>
    <property type="evidence" value="ECO:0007669"/>
    <property type="project" value="UniProtKB-ARBA"/>
</dbReference>
<sequence>MNIIEQAKETLQIEAQAILNLIDRIDESFVQAIEVLYNCKGRIVVTGMGKSGIIGKKIASTLASTGSPALFLHSAEAAHGDLGMITRDDVVIALSNSGETKEVTELIAPIKRRGATIISLTGNPSSTLAKHSDIAINVFVEKEACPLGLAPTASTTATLAMGDALAVSLLEKRGFKEQDFASLHPGGNLGKRLLLTVKDVMHTGDQIPMVNLETPMKYALFEITSKKLGITLVVNDTQQLLGIITDGDLRRLMERQQNIWDIIAMDAMSKNPKTIKDSDLAVTAVAIMQQCSITALAITDEQNIVQGIIHLHDLLKAGIV</sequence>
<reference evidence="10 11" key="1">
    <citation type="journal article" date="2016" name="Environ. Microbiol.">
        <title>Genomic resolution of a cold subsurface aquifer community provides metabolic insights for novel microbes adapted to high CO concentrations.</title>
        <authorList>
            <person name="Probst A.J."/>
            <person name="Castelle C.J."/>
            <person name="Singh A."/>
            <person name="Brown C.T."/>
            <person name="Anantharaman K."/>
            <person name="Sharon I."/>
            <person name="Hug L.A."/>
            <person name="Burstein D."/>
            <person name="Emerson J.B."/>
            <person name="Thomas B.C."/>
            <person name="Banfield J.F."/>
        </authorList>
    </citation>
    <scope>NUCLEOTIDE SEQUENCE [LARGE SCALE GENOMIC DNA]</scope>
    <source>
        <strain evidence="10">CG2_30_40_21</strain>
    </source>
</reference>
<gene>
    <name evidence="10" type="ORF">AUJ95_01600</name>
</gene>
<protein>
    <submittedName>
        <fullName evidence="10">D-arabinose 5-phosphate isomerase</fullName>
    </submittedName>
</protein>
<name>A0A1J5E2K3_9BACT</name>
<evidence type="ECO:0000256" key="6">
    <source>
        <dbReference type="PIRSR" id="PIRSR004692-3"/>
    </source>
</evidence>
<evidence type="ECO:0000259" key="9">
    <source>
        <dbReference type="PROSITE" id="PS51464"/>
    </source>
</evidence>
<feature type="site" description="Catalytically relevant" evidence="6">
    <location>
        <position position="143"/>
    </location>
</feature>
<keyword evidence="5" id="KW-0479">Metal-binding</keyword>
<evidence type="ECO:0000259" key="8">
    <source>
        <dbReference type="PROSITE" id="PS51371"/>
    </source>
</evidence>
<evidence type="ECO:0000256" key="5">
    <source>
        <dbReference type="PIRSR" id="PIRSR004692-2"/>
    </source>
</evidence>
<feature type="site" description="Catalytically relevant" evidence="6">
    <location>
        <position position="102"/>
    </location>
</feature>
<dbReference type="Pfam" id="PF01380">
    <property type="entry name" value="SIS"/>
    <property type="match status" value="1"/>
</dbReference>
<keyword evidence="3 7" id="KW-0129">CBS domain</keyword>
<dbReference type="InterPro" id="IPR001347">
    <property type="entry name" value="SIS_dom"/>
</dbReference>
<dbReference type="PROSITE" id="PS51464">
    <property type="entry name" value="SIS"/>
    <property type="match status" value="1"/>
</dbReference>
<dbReference type="Gene3D" id="3.10.580.10">
    <property type="entry name" value="CBS-domain"/>
    <property type="match status" value="1"/>
</dbReference>
<dbReference type="EMBL" id="MNYI01000044">
    <property type="protein sequence ID" value="OIP42609.1"/>
    <property type="molecule type" value="Genomic_DNA"/>
</dbReference>
<dbReference type="GO" id="GO:0046872">
    <property type="term" value="F:metal ion binding"/>
    <property type="evidence" value="ECO:0007669"/>
    <property type="project" value="UniProtKB-KW"/>
</dbReference>
<dbReference type="GO" id="GO:0097367">
    <property type="term" value="F:carbohydrate derivative binding"/>
    <property type="evidence" value="ECO:0007669"/>
    <property type="project" value="InterPro"/>
</dbReference>
<keyword evidence="2" id="KW-0677">Repeat</keyword>
<dbReference type="PROSITE" id="PS51371">
    <property type="entry name" value="CBS"/>
    <property type="match status" value="2"/>
</dbReference>
<feature type="domain" description="SIS" evidence="9">
    <location>
        <begin position="32"/>
        <end position="175"/>
    </location>
</feature>
<evidence type="ECO:0000313" key="11">
    <source>
        <dbReference type="Proteomes" id="UP000183085"/>
    </source>
</evidence>
<feature type="binding site" evidence="5">
    <location>
        <position position="73"/>
    </location>
    <ligand>
        <name>Zn(2+)</name>
        <dbReference type="ChEBI" id="CHEBI:29105"/>
    </ligand>
</feature>
<dbReference type="Proteomes" id="UP000183085">
    <property type="component" value="Unassembled WGS sequence"/>
</dbReference>
<dbReference type="InterPro" id="IPR035474">
    <property type="entry name" value="SIS_Kpsf"/>
</dbReference>
<dbReference type="GO" id="GO:0005975">
    <property type="term" value="P:carbohydrate metabolic process"/>
    <property type="evidence" value="ECO:0007669"/>
    <property type="project" value="InterPro"/>
</dbReference>
<keyword evidence="5" id="KW-0862">Zinc</keyword>
<dbReference type="InterPro" id="IPR004800">
    <property type="entry name" value="KdsD/KpsF-type"/>
</dbReference>
<dbReference type="NCBIfam" id="TIGR00393">
    <property type="entry name" value="kpsF"/>
    <property type="match status" value="1"/>
</dbReference>
<dbReference type="CDD" id="cd04604">
    <property type="entry name" value="CBS_pair_SIS_assoc"/>
    <property type="match status" value="1"/>
</dbReference>
<evidence type="ECO:0000256" key="2">
    <source>
        <dbReference type="ARBA" id="ARBA00022737"/>
    </source>
</evidence>
<dbReference type="Gene3D" id="3.40.50.10490">
    <property type="entry name" value="Glucose-6-phosphate isomerase like protein, domain 1"/>
    <property type="match status" value="1"/>
</dbReference>